<dbReference type="InterPro" id="IPR051790">
    <property type="entry name" value="Cytochrome_c-biogenesis_DsbD"/>
</dbReference>
<comment type="subcellular location">
    <subcellularLocation>
        <location evidence="1">Membrane</location>
        <topology evidence="1">Multi-pass membrane protein</topology>
    </subcellularLocation>
</comment>
<keyword evidence="5 6" id="KW-0472">Membrane</keyword>
<evidence type="ECO:0000256" key="6">
    <source>
        <dbReference type="SAM" id="Phobius"/>
    </source>
</evidence>
<dbReference type="GO" id="GO:0017004">
    <property type="term" value="P:cytochrome complex assembly"/>
    <property type="evidence" value="ECO:0007669"/>
    <property type="project" value="InterPro"/>
</dbReference>
<name>G8TYK1_SULAD</name>
<dbReference type="STRING" id="679936.Sulac_2801"/>
<evidence type="ECO:0000313" key="9">
    <source>
        <dbReference type="Proteomes" id="UP000005439"/>
    </source>
</evidence>
<keyword evidence="4 6" id="KW-1133">Transmembrane helix</keyword>
<feature type="transmembrane region" description="Helical" evidence="6">
    <location>
        <begin position="130"/>
        <end position="156"/>
    </location>
</feature>
<keyword evidence="9" id="KW-1185">Reference proteome</keyword>
<feature type="transmembrane region" description="Helical" evidence="6">
    <location>
        <begin position="207"/>
        <end position="225"/>
    </location>
</feature>
<feature type="transmembrane region" description="Helical" evidence="6">
    <location>
        <begin position="162"/>
        <end position="187"/>
    </location>
</feature>
<evidence type="ECO:0000256" key="4">
    <source>
        <dbReference type="ARBA" id="ARBA00022989"/>
    </source>
</evidence>
<dbReference type="InterPro" id="IPR003834">
    <property type="entry name" value="Cyt_c_assmbl_TM_dom"/>
</dbReference>
<dbReference type="AlphaFoldDB" id="G8TYK1"/>
<evidence type="ECO:0000313" key="8">
    <source>
        <dbReference type="EMBL" id="AEW06262.1"/>
    </source>
</evidence>
<evidence type="ECO:0000259" key="7">
    <source>
        <dbReference type="Pfam" id="PF02683"/>
    </source>
</evidence>
<sequence length="231" mass="24840">MSVASFSIAFGAGLASVLSPCVVPLIPSYLTAMAGTSLTSEAVLSHSVRQRVITNALIFIAGFSTILVLSGLLATGIGQFVRHYQTLISQLGGLVMIIFGLEIMGLIHVGFMRRDVHLNVAPPRQSRWSAYIMGLVFAAGWTPCVGPIWGSIIILASRSTTVWTGGVLLAAYALGLAVPFFILAVFVGQATHWTRRLGRYLPWIERISGALLVVLGLLLTTNWFVRLPGLF</sequence>
<dbReference type="EMBL" id="CP003179">
    <property type="protein sequence ID" value="AEW06262.1"/>
    <property type="molecule type" value="Genomic_DNA"/>
</dbReference>
<dbReference type="GO" id="GO:0016020">
    <property type="term" value="C:membrane"/>
    <property type="evidence" value="ECO:0007669"/>
    <property type="project" value="UniProtKB-SubCell"/>
</dbReference>
<proteinExistence type="inferred from homology"/>
<reference evidence="9" key="1">
    <citation type="submission" date="2011-12" db="EMBL/GenBank/DDBJ databases">
        <title>The complete genome of chromosome of Sulfobacillus acidophilus DSM 10332.</title>
        <authorList>
            <person name="Lucas S."/>
            <person name="Han J."/>
            <person name="Lapidus A."/>
            <person name="Bruce D."/>
            <person name="Goodwin L."/>
            <person name="Pitluck S."/>
            <person name="Peters L."/>
            <person name="Kyrpides N."/>
            <person name="Mavromatis K."/>
            <person name="Ivanova N."/>
            <person name="Mikhailova N."/>
            <person name="Chertkov O."/>
            <person name="Saunders E."/>
            <person name="Detter J.C."/>
            <person name="Tapia R."/>
            <person name="Han C."/>
            <person name="Land M."/>
            <person name="Hauser L."/>
            <person name="Markowitz V."/>
            <person name="Cheng J.-F."/>
            <person name="Hugenholtz P."/>
            <person name="Woyke T."/>
            <person name="Wu D."/>
            <person name="Pukall R."/>
            <person name="Gehrich-Schroeter G."/>
            <person name="Schneider S."/>
            <person name="Klenk H.-P."/>
            <person name="Eisen J.A."/>
        </authorList>
    </citation>
    <scope>NUCLEOTIDE SEQUENCE [LARGE SCALE GENOMIC DNA]</scope>
    <source>
        <strain evidence="9">ATCC 700253 / DSM 10332 / NAL</strain>
    </source>
</reference>
<reference evidence="8 9" key="2">
    <citation type="journal article" date="2012" name="Stand. Genomic Sci.">
        <title>Complete genome sequence of the moderately thermophilic mineral-sulfide-oxidizing firmicute Sulfobacillus acidophilus type strain (NAL(T)).</title>
        <authorList>
            <person name="Anderson I."/>
            <person name="Chertkov O."/>
            <person name="Chen A."/>
            <person name="Saunders E."/>
            <person name="Lapidus A."/>
            <person name="Nolan M."/>
            <person name="Lucas S."/>
            <person name="Hammon N."/>
            <person name="Deshpande S."/>
            <person name="Cheng J.F."/>
            <person name="Han C."/>
            <person name="Tapia R."/>
            <person name="Goodwin L.A."/>
            <person name="Pitluck S."/>
            <person name="Liolios K."/>
            <person name="Pagani I."/>
            <person name="Ivanova N."/>
            <person name="Mikhailova N."/>
            <person name="Pati A."/>
            <person name="Palaniappan K."/>
            <person name="Land M."/>
            <person name="Pan C."/>
            <person name="Rohde M."/>
            <person name="Pukall R."/>
            <person name="Goker M."/>
            <person name="Detter J.C."/>
            <person name="Woyke T."/>
            <person name="Bristow J."/>
            <person name="Eisen J.A."/>
            <person name="Markowitz V."/>
            <person name="Hugenholtz P."/>
            <person name="Kyrpides N.C."/>
            <person name="Klenk H.P."/>
            <person name="Mavromatis K."/>
        </authorList>
    </citation>
    <scope>NUCLEOTIDE SEQUENCE [LARGE SCALE GENOMIC DNA]</scope>
    <source>
        <strain evidence="9">ATCC 700253 / DSM 10332 / NAL</strain>
    </source>
</reference>
<dbReference type="PANTHER" id="PTHR31272">
    <property type="entry name" value="CYTOCHROME C-TYPE BIOGENESIS PROTEIN HI_1454-RELATED"/>
    <property type="match status" value="1"/>
</dbReference>
<dbReference type="Proteomes" id="UP000005439">
    <property type="component" value="Chromosome"/>
</dbReference>
<organism evidence="8 9">
    <name type="scientific">Sulfobacillus acidophilus (strain ATCC 700253 / DSM 10332 / NAL)</name>
    <dbReference type="NCBI Taxonomy" id="679936"/>
    <lineage>
        <taxon>Bacteria</taxon>
        <taxon>Bacillati</taxon>
        <taxon>Bacillota</taxon>
        <taxon>Clostridia</taxon>
        <taxon>Eubacteriales</taxon>
        <taxon>Clostridiales Family XVII. Incertae Sedis</taxon>
        <taxon>Sulfobacillus</taxon>
    </lineage>
</organism>
<dbReference type="PANTHER" id="PTHR31272:SF4">
    <property type="entry name" value="CYTOCHROME C-TYPE BIOGENESIS PROTEIN HI_1454-RELATED"/>
    <property type="match status" value="1"/>
</dbReference>
<dbReference type="HOGENOM" id="CLU_053225_2_0_9"/>
<dbReference type="KEGG" id="sap:Sulac_2801"/>
<accession>G8TYK1</accession>
<evidence type="ECO:0000256" key="1">
    <source>
        <dbReference type="ARBA" id="ARBA00004141"/>
    </source>
</evidence>
<protein>
    <submittedName>
        <fullName evidence="8">Cytochrome c biogenesis protein transmembrane region</fullName>
    </submittedName>
</protein>
<feature type="domain" description="Cytochrome C biogenesis protein transmembrane" evidence="7">
    <location>
        <begin position="6"/>
        <end position="220"/>
    </location>
</feature>
<feature type="transmembrane region" description="Helical" evidence="6">
    <location>
        <begin position="56"/>
        <end position="81"/>
    </location>
</feature>
<evidence type="ECO:0000256" key="5">
    <source>
        <dbReference type="ARBA" id="ARBA00023136"/>
    </source>
</evidence>
<comment type="similarity">
    <text evidence="2">Belongs to the DsbD family.</text>
</comment>
<gene>
    <name evidence="8" type="ordered locus">Sulac_2801</name>
</gene>
<evidence type="ECO:0000256" key="3">
    <source>
        <dbReference type="ARBA" id="ARBA00022692"/>
    </source>
</evidence>
<feature type="transmembrane region" description="Helical" evidence="6">
    <location>
        <begin position="87"/>
        <end position="109"/>
    </location>
</feature>
<evidence type="ECO:0000256" key="2">
    <source>
        <dbReference type="ARBA" id="ARBA00006143"/>
    </source>
</evidence>
<dbReference type="Pfam" id="PF02683">
    <property type="entry name" value="DsbD_TM"/>
    <property type="match status" value="1"/>
</dbReference>
<keyword evidence="3 6" id="KW-0812">Transmembrane</keyword>